<evidence type="ECO:0000313" key="2">
    <source>
        <dbReference type="Proteomes" id="UP000308600"/>
    </source>
</evidence>
<reference evidence="1 2" key="1">
    <citation type="journal article" date="2019" name="Nat. Ecol. Evol.">
        <title>Megaphylogeny resolves global patterns of mushroom evolution.</title>
        <authorList>
            <person name="Varga T."/>
            <person name="Krizsan K."/>
            <person name="Foldi C."/>
            <person name="Dima B."/>
            <person name="Sanchez-Garcia M."/>
            <person name="Sanchez-Ramirez S."/>
            <person name="Szollosi G.J."/>
            <person name="Szarkandi J.G."/>
            <person name="Papp V."/>
            <person name="Albert L."/>
            <person name="Andreopoulos W."/>
            <person name="Angelini C."/>
            <person name="Antonin V."/>
            <person name="Barry K.W."/>
            <person name="Bougher N.L."/>
            <person name="Buchanan P."/>
            <person name="Buyck B."/>
            <person name="Bense V."/>
            <person name="Catcheside P."/>
            <person name="Chovatia M."/>
            <person name="Cooper J."/>
            <person name="Damon W."/>
            <person name="Desjardin D."/>
            <person name="Finy P."/>
            <person name="Geml J."/>
            <person name="Haridas S."/>
            <person name="Hughes K."/>
            <person name="Justo A."/>
            <person name="Karasinski D."/>
            <person name="Kautmanova I."/>
            <person name="Kiss B."/>
            <person name="Kocsube S."/>
            <person name="Kotiranta H."/>
            <person name="LaButti K.M."/>
            <person name="Lechner B.E."/>
            <person name="Liimatainen K."/>
            <person name="Lipzen A."/>
            <person name="Lukacs Z."/>
            <person name="Mihaltcheva S."/>
            <person name="Morgado L.N."/>
            <person name="Niskanen T."/>
            <person name="Noordeloos M.E."/>
            <person name="Ohm R.A."/>
            <person name="Ortiz-Santana B."/>
            <person name="Ovrebo C."/>
            <person name="Racz N."/>
            <person name="Riley R."/>
            <person name="Savchenko A."/>
            <person name="Shiryaev A."/>
            <person name="Soop K."/>
            <person name="Spirin V."/>
            <person name="Szebenyi C."/>
            <person name="Tomsovsky M."/>
            <person name="Tulloss R.E."/>
            <person name="Uehling J."/>
            <person name="Grigoriev I.V."/>
            <person name="Vagvolgyi C."/>
            <person name="Papp T."/>
            <person name="Martin F.M."/>
            <person name="Miettinen O."/>
            <person name="Hibbett D.S."/>
            <person name="Nagy L.G."/>
        </authorList>
    </citation>
    <scope>NUCLEOTIDE SEQUENCE [LARGE SCALE GENOMIC DNA]</scope>
    <source>
        <strain evidence="1 2">NL-1719</strain>
    </source>
</reference>
<accession>A0ACD3B1L8</accession>
<proteinExistence type="predicted"/>
<gene>
    <name evidence="1" type="ORF">BDN72DRAFT_428478</name>
</gene>
<sequence length="1102" mass="120949">MPGVTAVPNSPGVGSFGGIHASSEKGISTAYEKMSVKDIKQRAMETVDKELRGGTSALNLMRTARSQCLHGKDCEGRGNLQGALSAFVRSAKLVQLVMNTPEWKQEGGKGVLRKEVSEFFEGEGRDLTERTNSVEEKLKEIESRTDSEAGSSTQSGGSIADRLRALRENGLDAQPKRPAHTSANLPTPPTSPTRVPSQQTSGQHTAPSFSSASTSASGPPQHAFVPASAFGPPSPTSSPSNSPQSPIFNLMQDFNQAFPSIEEIDNHPAFMLPSVPTTKPTAKDASQTSSPLVSSFSYKSVVPLERPASTPLTPIANVFNSRPASPTKSSVPLKPSNRSTNGSGHVTPTAKVPLPKANSASPKDVASFLSDHKVLLIDVRTRAQFDAEHIKAEAVVCLEPYVLERQNVNSETLEVAMAVAPKHETIVFENRDKFDCVVIYDQASRNYSDNPVLDVLFREIYEKAIKKMLKHVPILLIGGLDAWKRERGDSTIVRGINAIPETPPPQPRAEYTAQPGPLSFSSPPNNPRNPFYQNGALMQATPLPPQNGTEMVKSPRIPDYEPFVGTPSAHRPQFSLDSGHSRMPAEVVANGRHSPDKSLVRRPAISYPRTADHAPSHSLPQSAFTNIPSPHPIQYPQPPRRHSPPSGGFSSGSQYSLPTQPNITSPPVASINPSPLRRDYIDQTPAPISTIGRGPFDPTDLRPPPAAASSSLERSRRIPPPQYPSGSAPVPPRIPVDWPVPYWADIQVGTSGLKNLGNTCYMNAPIQCLSATVPFARFFTEGRWKSAVNAVNPLGSKGRLTSGFAKLVHEMWGGDLPYLTPIDFRKTITNLKSQYIGSDQHDSQEFLSFLLDGIHEDLNRIIVKPPTISNPQEEEELERLPVQIGSEREWRAWKARNDSIIVDFFQGQFQSRLECKTCHKTSTTYNAFSVLQLPIPKSGKVSIERCMEAFFKEETLERDNAWDCPRCKTKRTASKKLSLARLPPVLVIHFKRFEANGRFSDKIDTFVDFPMKALDLTSWMPASGMETPHLAPEDPRTQLPPFKYDLYGVTNHYGNLSSGHYTAFIASRGGWLYCDDSSVKSVDAKQVVNQKAYVLFYKRTRT</sequence>
<dbReference type="EMBL" id="ML208295">
    <property type="protein sequence ID" value="TFK71676.1"/>
    <property type="molecule type" value="Genomic_DNA"/>
</dbReference>
<dbReference type="Proteomes" id="UP000308600">
    <property type="component" value="Unassembled WGS sequence"/>
</dbReference>
<keyword evidence="2" id="KW-1185">Reference proteome</keyword>
<name>A0ACD3B1L8_9AGAR</name>
<evidence type="ECO:0000313" key="1">
    <source>
        <dbReference type="EMBL" id="TFK71676.1"/>
    </source>
</evidence>
<organism evidence="1 2">
    <name type="scientific">Pluteus cervinus</name>
    <dbReference type="NCBI Taxonomy" id="181527"/>
    <lineage>
        <taxon>Eukaryota</taxon>
        <taxon>Fungi</taxon>
        <taxon>Dikarya</taxon>
        <taxon>Basidiomycota</taxon>
        <taxon>Agaricomycotina</taxon>
        <taxon>Agaricomycetes</taxon>
        <taxon>Agaricomycetidae</taxon>
        <taxon>Agaricales</taxon>
        <taxon>Pluteineae</taxon>
        <taxon>Pluteaceae</taxon>
        <taxon>Pluteus</taxon>
    </lineage>
</organism>
<protein>
    <submittedName>
        <fullName evidence="1">Cysteine proteinase</fullName>
    </submittedName>
</protein>